<accession>A0A3E5FPK1</accession>
<dbReference type="EMBL" id="QSVF01000015">
    <property type="protein sequence ID" value="RGO09336.1"/>
    <property type="molecule type" value="Genomic_DNA"/>
</dbReference>
<organism evidence="1 2">
    <name type="scientific">Thomasclavelia spiroformis</name>
    <dbReference type="NCBI Taxonomy" id="29348"/>
    <lineage>
        <taxon>Bacteria</taxon>
        <taxon>Bacillati</taxon>
        <taxon>Bacillota</taxon>
        <taxon>Erysipelotrichia</taxon>
        <taxon>Erysipelotrichales</taxon>
        <taxon>Coprobacillaceae</taxon>
        <taxon>Thomasclavelia</taxon>
    </lineage>
</organism>
<dbReference type="AlphaFoldDB" id="A0A3E5FPK1"/>
<reference evidence="1 2" key="1">
    <citation type="submission" date="2018-08" db="EMBL/GenBank/DDBJ databases">
        <title>A genome reference for cultivated species of the human gut microbiota.</title>
        <authorList>
            <person name="Zou Y."/>
            <person name="Xue W."/>
            <person name="Luo G."/>
        </authorList>
    </citation>
    <scope>NUCLEOTIDE SEQUENCE [LARGE SCALE GENOMIC DNA]</scope>
    <source>
        <strain evidence="1 2">OM02-6</strain>
    </source>
</reference>
<protein>
    <submittedName>
        <fullName evidence="1">Uncharacterized protein</fullName>
    </submittedName>
</protein>
<gene>
    <name evidence="1" type="ORF">DXB31_07145</name>
</gene>
<proteinExistence type="predicted"/>
<name>A0A3E5FPK1_9FIRM</name>
<evidence type="ECO:0000313" key="1">
    <source>
        <dbReference type="EMBL" id="RGO09336.1"/>
    </source>
</evidence>
<sequence>MLIDGDFGESDNSTVIKIVPQKLFLKLNDYRIQIGVSKLFYSDLMIDLNKPYSKYIENAVKVITNDIENSEQGNPPYIQNSTGRKGLDFWIDYNGNVTTWFNQYKYQLFNLYIDSYQEVVRKAFENLMTAFFLKKGYEYRNKIVSEVNPLVLLRAQAVNLRDYFAALLLEEDKTKLYYAVRSVQLFLGEFFINEENLKLYSEDLQYVIKLSQIELKEMYNESNMTF</sequence>
<evidence type="ECO:0000313" key="2">
    <source>
        <dbReference type="Proteomes" id="UP000261087"/>
    </source>
</evidence>
<dbReference type="Proteomes" id="UP000261087">
    <property type="component" value="Unassembled WGS sequence"/>
</dbReference>
<comment type="caution">
    <text evidence="1">The sequence shown here is derived from an EMBL/GenBank/DDBJ whole genome shotgun (WGS) entry which is preliminary data.</text>
</comment>